<evidence type="ECO:0000256" key="13">
    <source>
        <dbReference type="SAM" id="SignalP"/>
    </source>
</evidence>
<comment type="subcellular location">
    <subcellularLocation>
        <location evidence="3">Cytoplasm</location>
    </subcellularLocation>
</comment>
<keyword evidence="9" id="KW-0479">Metal-binding</keyword>
<evidence type="ECO:0000256" key="3">
    <source>
        <dbReference type="ARBA" id="ARBA00004496"/>
    </source>
</evidence>
<dbReference type="SUPFAM" id="SSF63737">
    <property type="entry name" value="Leukotriene A4 hydrolase N-terminal domain"/>
    <property type="match status" value="1"/>
</dbReference>
<dbReference type="Gene3D" id="1.10.390.10">
    <property type="entry name" value="Neutral Protease Domain 2"/>
    <property type="match status" value="1"/>
</dbReference>
<dbReference type="SUPFAM" id="SSF48371">
    <property type="entry name" value="ARM repeat"/>
    <property type="match status" value="1"/>
</dbReference>
<keyword evidence="8" id="KW-0645">Protease</keyword>
<dbReference type="Gene3D" id="1.25.40.320">
    <property type="entry name" value="Peptidase M1, leukotriene A4 hydrolase/aminopeptidase C-terminal domain"/>
    <property type="match status" value="1"/>
</dbReference>
<sequence length="631" mass="68826">MIRKALFATAAALVLSPAVATAQDAAPAPVLTSAEALDAWTYAQPADARVTHVALDLVTDFAQQRIYGTATLNIDARAAVDQIVLDDAGLQIRSITDAAGQPLTYELGGGRDAEGVELGRPLIVNIGSARRIVIDYVSAPNASALQWLAPEATAGGEKPFLFSQGQPISNRSWIPTQDSPGIRQSWEARITAPADLVPVMSGVRQPDAQTDWGNGWTSHRFVMERSVPPYLIALAVGDLAHRELGPRSGVWAEPSMVDAAAQEFGDVEQMIDAAEALYGPYRWGRYDMLVLPPSFPYGGMENPVMTFLTPTLLTGDRSNTDVVAHELAHSWSGNLVTNASWRDSWLNEGFTTYFESRLMEALYGPERAAMYLDLDYDAMLENIAAAGGMDAASTRLHGEPGETSGQLDYFKGATFLRTVEQAVGRERFDEWLRSYFDRFAFQPQTSEGLLKDLRANLLSEAEMNRIGVRDWIYGAGLPANAVRPTSKTLAMVDAQLDAYNAGGAAAQVETAGWATQQWLRFLRGVDRRQSATRLAELDQALHLSDSTNAYVQSAWFELAIANRYAPMVPQLTRYLDTVGRMLLIRPLYKGLMEQGAWGAQIARDAFAKARPGYHPITASMVEALIEDTAGG</sequence>
<evidence type="ECO:0000256" key="9">
    <source>
        <dbReference type="ARBA" id="ARBA00022723"/>
    </source>
</evidence>
<evidence type="ECO:0000256" key="8">
    <source>
        <dbReference type="ARBA" id="ARBA00022670"/>
    </source>
</evidence>
<dbReference type="InterPro" id="IPR049980">
    <property type="entry name" value="LTA4H_cat"/>
</dbReference>
<dbReference type="SUPFAM" id="SSF55486">
    <property type="entry name" value="Metalloproteases ('zincins'), catalytic domain"/>
    <property type="match status" value="1"/>
</dbReference>
<dbReference type="InterPro" id="IPR001930">
    <property type="entry name" value="Peptidase_M1"/>
</dbReference>
<dbReference type="PRINTS" id="PR00756">
    <property type="entry name" value="ALADIPTASE"/>
</dbReference>
<dbReference type="PANTHER" id="PTHR45726">
    <property type="entry name" value="LEUKOTRIENE A-4 HYDROLASE"/>
    <property type="match status" value="1"/>
</dbReference>
<comment type="cofactor">
    <cofactor evidence="2">
        <name>Zn(2+)</name>
        <dbReference type="ChEBI" id="CHEBI:29105"/>
    </cofactor>
</comment>
<dbReference type="EMBL" id="JAVRHS010000010">
    <property type="protein sequence ID" value="MDT0576735.1"/>
    <property type="molecule type" value="Genomic_DNA"/>
</dbReference>
<evidence type="ECO:0000256" key="6">
    <source>
        <dbReference type="ARBA" id="ARBA00015611"/>
    </source>
</evidence>
<evidence type="ECO:0000313" key="16">
    <source>
        <dbReference type="Proteomes" id="UP001259803"/>
    </source>
</evidence>
<dbReference type="RefSeq" id="WP_311341311.1">
    <property type="nucleotide sequence ID" value="NZ_JAVRHS010000010.1"/>
</dbReference>
<keyword evidence="10" id="KW-0378">Hydrolase</keyword>
<dbReference type="SMART" id="SM01263">
    <property type="entry name" value="Leuk-A4-hydro_C"/>
    <property type="match status" value="1"/>
</dbReference>
<dbReference type="Proteomes" id="UP001259803">
    <property type="component" value="Unassembled WGS sequence"/>
</dbReference>
<dbReference type="InterPro" id="IPR045357">
    <property type="entry name" value="Aminopeptidase_N-like_N"/>
</dbReference>
<evidence type="ECO:0000256" key="1">
    <source>
        <dbReference type="ARBA" id="ARBA00000098"/>
    </source>
</evidence>
<feature type="domain" description="Peptidase M1 leukotriene A4 hydrolase/aminopeptidase C-terminal" evidence="14">
    <location>
        <begin position="488"/>
        <end position="625"/>
    </location>
</feature>
<evidence type="ECO:0000313" key="15">
    <source>
        <dbReference type="EMBL" id="MDT0576735.1"/>
    </source>
</evidence>
<keyword evidence="16" id="KW-1185">Reference proteome</keyword>
<dbReference type="Pfam" id="PF17900">
    <property type="entry name" value="Peptidase_M1_N"/>
    <property type="match status" value="1"/>
</dbReference>
<evidence type="ECO:0000256" key="12">
    <source>
        <dbReference type="ARBA" id="ARBA00023049"/>
    </source>
</evidence>
<evidence type="ECO:0000259" key="14">
    <source>
        <dbReference type="SMART" id="SM01263"/>
    </source>
</evidence>
<accession>A0ABU2ZK31</accession>
<dbReference type="InterPro" id="IPR016024">
    <property type="entry name" value="ARM-type_fold"/>
</dbReference>
<gene>
    <name evidence="15" type="ORF">RM533_11165</name>
</gene>
<dbReference type="InterPro" id="IPR027268">
    <property type="entry name" value="Peptidase_M4/M1_CTD_sf"/>
</dbReference>
<evidence type="ECO:0000256" key="7">
    <source>
        <dbReference type="ARBA" id="ARBA00022490"/>
    </source>
</evidence>
<keyword evidence="13" id="KW-0732">Signal</keyword>
<name>A0ABU2ZK31_9SPHN</name>
<evidence type="ECO:0000256" key="11">
    <source>
        <dbReference type="ARBA" id="ARBA00022833"/>
    </source>
</evidence>
<dbReference type="InterPro" id="IPR042097">
    <property type="entry name" value="Aminopeptidase_N-like_N_sf"/>
</dbReference>
<dbReference type="InterPro" id="IPR014782">
    <property type="entry name" value="Peptidase_M1_dom"/>
</dbReference>
<dbReference type="Gene3D" id="3.30.2010.30">
    <property type="match status" value="1"/>
</dbReference>
<dbReference type="Pfam" id="PF01433">
    <property type="entry name" value="Peptidase_M1"/>
    <property type="match status" value="1"/>
</dbReference>
<dbReference type="EC" id="3.4.11.2" evidence="5"/>
<dbReference type="Gene3D" id="2.60.40.1730">
    <property type="entry name" value="tricorn interacting facor f3 domain"/>
    <property type="match status" value="1"/>
</dbReference>
<evidence type="ECO:0000256" key="10">
    <source>
        <dbReference type="ARBA" id="ARBA00022801"/>
    </source>
</evidence>
<dbReference type="InterPro" id="IPR015211">
    <property type="entry name" value="Peptidase_M1_C"/>
</dbReference>
<dbReference type="InterPro" id="IPR038502">
    <property type="entry name" value="M1_LTA-4_hydro/amino_C_sf"/>
</dbReference>
<comment type="catalytic activity">
    <reaction evidence="1">
        <text>Release of an N-terminal amino acid, Xaa-|-Yaa- from a peptide, amide or arylamide. Xaa is preferably Ala, but may be most amino acids including Pro (slow action). When a terminal hydrophobic residue is followed by a prolyl residue, the two may be released as an intact Xaa-Pro dipeptide.</text>
        <dbReference type="EC" id="3.4.11.2"/>
    </reaction>
</comment>
<evidence type="ECO:0000256" key="4">
    <source>
        <dbReference type="ARBA" id="ARBA00010136"/>
    </source>
</evidence>
<evidence type="ECO:0000256" key="5">
    <source>
        <dbReference type="ARBA" id="ARBA00012564"/>
    </source>
</evidence>
<dbReference type="Pfam" id="PF09127">
    <property type="entry name" value="Leuk-A4-hydro_C"/>
    <property type="match status" value="1"/>
</dbReference>
<proteinExistence type="inferred from homology"/>
<protein>
    <recommendedName>
        <fullName evidence="6">Aminopeptidase N</fullName>
        <ecNumber evidence="5">3.4.11.2</ecNumber>
    </recommendedName>
</protein>
<reference evidence="15 16" key="1">
    <citation type="submission" date="2023-09" db="EMBL/GenBank/DDBJ databases">
        <authorList>
            <person name="Rey-Velasco X."/>
        </authorList>
    </citation>
    <scope>NUCLEOTIDE SEQUENCE [LARGE SCALE GENOMIC DNA]</scope>
    <source>
        <strain evidence="15 16">F390</strain>
    </source>
</reference>
<keyword evidence="11" id="KW-0862">Zinc</keyword>
<comment type="caution">
    <text evidence="15">The sequence shown here is derived from an EMBL/GenBank/DDBJ whole genome shotgun (WGS) entry which is preliminary data.</text>
</comment>
<keyword evidence="12" id="KW-0482">Metalloprotease</keyword>
<feature type="signal peptide" evidence="13">
    <location>
        <begin position="1"/>
        <end position="22"/>
    </location>
</feature>
<dbReference type="CDD" id="cd09599">
    <property type="entry name" value="M1_LTA4H"/>
    <property type="match status" value="1"/>
</dbReference>
<evidence type="ECO:0000256" key="2">
    <source>
        <dbReference type="ARBA" id="ARBA00001947"/>
    </source>
</evidence>
<dbReference type="PANTHER" id="PTHR45726:SF3">
    <property type="entry name" value="LEUKOTRIENE A-4 HYDROLASE"/>
    <property type="match status" value="1"/>
</dbReference>
<keyword evidence="7" id="KW-0963">Cytoplasm</keyword>
<comment type="similarity">
    <text evidence="4">Belongs to the peptidase M1 family.</text>
</comment>
<feature type="chain" id="PRO_5046983217" description="Aminopeptidase N" evidence="13">
    <location>
        <begin position="23"/>
        <end position="631"/>
    </location>
</feature>
<organism evidence="15 16">
    <name type="scientific">Croceicoccus esteveae</name>
    <dbReference type="NCBI Taxonomy" id="3075597"/>
    <lineage>
        <taxon>Bacteria</taxon>
        <taxon>Pseudomonadati</taxon>
        <taxon>Pseudomonadota</taxon>
        <taxon>Alphaproteobacteria</taxon>
        <taxon>Sphingomonadales</taxon>
        <taxon>Erythrobacteraceae</taxon>
        <taxon>Croceicoccus</taxon>
    </lineage>
</organism>
<dbReference type="InterPro" id="IPR034015">
    <property type="entry name" value="M1_LTA4H"/>
</dbReference>